<dbReference type="GO" id="GO:0009103">
    <property type="term" value="P:lipopolysaccharide biosynthetic process"/>
    <property type="evidence" value="ECO:0007669"/>
    <property type="project" value="UniProtKB-ARBA"/>
</dbReference>
<evidence type="ECO:0000313" key="9">
    <source>
        <dbReference type="EMBL" id="KAA2239181.1"/>
    </source>
</evidence>
<keyword evidence="6 8" id="KW-1133">Transmembrane helix</keyword>
<dbReference type="AlphaFoldDB" id="A0A5B2VJF0"/>
<evidence type="ECO:0000313" key="10">
    <source>
        <dbReference type="Proteomes" id="UP000324611"/>
    </source>
</evidence>
<dbReference type="Proteomes" id="UP000324611">
    <property type="component" value="Unassembled WGS sequence"/>
</dbReference>
<dbReference type="PANTHER" id="PTHR33908">
    <property type="entry name" value="MANNOSYLTRANSFERASE YKCB-RELATED"/>
    <property type="match status" value="1"/>
</dbReference>
<dbReference type="PANTHER" id="PTHR33908:SF11">
    <property type="entry name" value="MEMBRANE PROTEIN"/>
    <property type="match status" value="1"/>
</dbReference>
<keyword evidence="4" id="KW-0808">Transferase</keyword>
<evidence type="ECO:0000256" key="7">
    <source>
        <dbReference type="ARBA" id="ARBA00023136"/>
    </source>
</evidence>
<feature type="transmembrane region" description="Helical" evidence="8">
    <location>
        <begin position="329"/>
        <end position="347"/>
    </location>
</feature>
<comment type="subcellular location">
    <subcellularLocation>
        <location evidence="1">Cell membrane</location>
        <topology evidence="1">Multi-pass membrane protein</topology>
    </subcellularLocation>
</comment>
<feature type="transmembrane region" description="Helical" evidence="8">
    <location>
        <begin position="353"/>
        <end position="372"/>
    </location>
</feature>
<feature type="transmembrane region" description="Helical" evidence="8">
    <location>
        <begin position="114"/>
        <end position="134"/>
    </location>
</feature>
<evidence type="ECO:0000256" key="1">
    <source>
        <dbReference type="ARBA" id="ARBA00004651"/>
    </source>
</evidence>
<keyword evidence="3" id="KW-0328">Glycosyltransferase</keyword>
<evidence type="ECO:0000256" key="4">
    <source>
        <dbReference type="ARBA" id="ARBA00022679"/>
    </source>
</evidence>
<feature type="transmembrane region" description="Helical" evidence="8">
    <location>
        <begin position="12"/>
        <end position="32"/>
    </location>
</feature>
<dbReference type="GO" id="GO:0016763">
    <property type="term" value="F:pentosyltransferase activity"/>
    <property type="evidence" value="ECO:0007669"/>
    <property type="project" value="TreeGrafter"/>
</dbReference>
<reference evidence="9 10" key="2">
    <citation type="submission" date="2019-09" db="EMBL/GenBank/DDBJ databases">
        <authorList>
            <person name="Jin C."/>
        </authorList>
    </citation>
    <scope>NUCLEOTIDE SEQUENCE [LARGE SCALE GENOMIC DNA]</scope>
    <source>
        <strain evidence="9 10">BN140078</strain>
    </source>
</reference>
<organism evidence="9 10">
    <name type="scientific">Chitinophaga agrisoli</name>
    <dbReference type="NCBI Taxonomy" id="2607653"/>
    <lineage>
        <taxon>Bacteria</taxon>
        <taxon>Pseudomonadati</taxon>
        <taxon>Bacteroidota</taxon>
        <taxon>Chitinophagia</taxon>
        <taxon>Chitinophagales</taxon>
        <taxon>Chitinophagaceae</taxon>
        <taxon>Chitinophaga</taxon>
    </lineage>
</organism>
<dbReference type="InterPro" id="IPR050297">
    <property type="entry name" value="LipidA_mod_glycosyltrf_83"/>
</dbReference>
<feature type="transmembrane region" description="Helical" evidence="8">
    <location>
        <begin position="393"/>
        <end position="410"/>
    </location>
</feature>
<protein>
    <recommendedName>
        <fullName evidence="11">Dolichyl-phosphate-mannose-protein mannosyltransferase</fullName>
    </recommendedName>
</protein>
<feature type="transmembrane region" description="Helical" evidence="8">
    <location>
        <begin position="293"/>
        <end position="317"/>
    </location>
</feature>
<feature type="transmembrane region" description="Helical" evidence="8">
    <location>
        <begin position="209"/>
        <end position="227"/>
    </location>
</feature>
<keyword evidence="2" id="KW-1003">Cell membrane</keyword>
<dbReference type="EMBL" id="VUOC01000004">
    <property type="protein sequence ID" value="KAA2239181.1"/>
    <property type="molecule type" value="Genomic_DNA"/>
</dbReference>
<evidence type="ECO:0000256" key="3">
    <source>
        <dbReference type="ARBA" id="ARBA00022676"/>
    </source>
</evidence>
<keyword evidence="10" id="KW-1185">Reference proteome</keyword>
<dbReference type="RefSeq" id="WP_149840360.1">
    <property type="nucleotide sequence ID" value="NZ_VUOC01000004.1"/>
</dbReference>
<proteinExistence type="predicted"/>
<accession>A0A5B2VJF0</accession>
<evidence type="ECO:0008006" key="11">
    <source>
        <dbReference type="Google" id="ProtNLM"/>
    </source>
</evidence>
<gene>
    <name evidence="9" type="ORF">F0L74_23530</name>
</gene>
<evidence type="ECO:0000256" key="2">
    <source>
        <dbReference type="ARBA" id="ARBA00022475"/>
    </source>
</evidence>
<reference evidence="9 10" key="1">
    <citation type="submission" date="2019-09" db="EMBL/GenBank/DDBJ databases">
        <title>Chitinophaga ginsengihumi sp. nov., isolated from soil of ginseng rhizosphere.</title>
        <authorList>
            <person name="Lee J."/>
        </authorList>
    </citation>
    <scope>NUCLEOTIDE SEQUENCE [LARGE SCALE GENOMIC DNA]</scope>
    <source>
        <strain evidence="9 10">BN140078</strain>
    </source>
</reference>
<keyword evidence="5 8" id="KW-0812">Transmembrane</keyword>
<evidence type="ECO:0000256" key="5">
    <source>
        <dbReference type="ARBA" id="ARBA00022692"/>
    </source>
</evidence>
<dbReference type="GO" id="GO:0005886">
    <property type="term" value="C:plasma membrane"/>
    <property type="evidence" value="ECO:0007669"/>
    <property type="project" value="UniProtKB-SubCell"/>
</dbReference>
<comment type="caution">
    <text evidence="9">The sequence shown here is derived from an EMBL/GenBank/DDBJ whole genome shotgun (WGS) entry which is preliminary data.</text>
</comment>
<feature type="transmembrane region" description="Helical" evidence="8">
    <location>
        <begin position="76"/>
        <end position="102"/>
    </location>
</feature>
<name>A0A5B2VJF0_9BACT</name>
<sequence length="548" mass="61483">MRSSVLSGIRQLLLNGVLIPVVYLIGLGIIAVQHQLFVDWDGPMHYFSAVEIYSGKGYHGWQSHFWPPLYPLLGGLLARVMDGAAALKMVSVISAALLLYVVHRFVRWLSGSSAAGCLAQCLVAVIYVFVHISIQAEDHMLDSLFFISALFLLLKNLDGLPPLNLNRRYLLLGMLCALAGLTRYTSYALIPATVITLCLYYPFKTAVRYGLLVLLGFAVLSAPWWIVNTIHNGSPFATWQYMNIGAGIFAADNFKWWWSGIDHFNSTGDVFRHAPGLYLRNFFRNLVYGPALILYKGGAVTIVCLVACGLFMFYYGSRNRWLVLRSRKVLPLLITFVVFLLLVSQAFVFAEVFLSWMVLAILYGAWSFYELIGAGSHAKENPIRPRSNFIKKALTILIAVALCWDLGYTVRHTRLYLNDPAGLEENQAVTAAIKQQDDKLQTKTLMAYHPGRAYHLGTGFIMLPMYYSGDVSGIITFKGLSNKIKGYAPRFPTAPHIDSIKADYLVYDSPARKWLPQFAFLLQRNSPLTPPNFHLVYLSGKTAVYRID</sequence>
<evidence type="ECO:0000256" key="8">
    <source>
        <dbReference type="SAM" id="Phobius"/>
    </source>
</evidence>
<keyword evidence="7 8" id="KW-0472">Membrane</keyword>
<evidence type="ECO:0000256" key="6">
    <source>
        <dbReference type="ARBA" id="ARBA00022989"/>
    </source>
</evidence>